<accession>A0A6J4N4R7</accession>
<evidence type="ECO:0000313" key="1">
    <source>
        <dbReference type="EMBL" id="CAA9373111.1"/>
    </source>
</evidence>
<reference evidence="1" key="1">
    <citation type="submission" date="2020-02" db="EMBL/GenBank/DDBJ databases">
        <authorList>
            <person name="Meier V. D."/>
        </authorList>
    </citation>
    <scope>NUCLEOTIDE SEQUENCE</scope>
    <source>
        <strain evidence="1">AVDCRST_MAG93</strain>
    </source>
</reference>
<name>A0A6J4N4R7_9CHLR</name>
<gene>
    <name evidence="1" type="ORF">AVDCRST_MAG93-8575</name>
</gene>
<dbReference type="EMBL" id="CADCTR010002889">
    <property type="protein sequence ID" value="CAA9373111.1"/>
    <property type="molecule type" value="Genomic_DNA"/>
</dbReference>
<dbReference type="AlphaFoldDB" id="A0A6J4N4R7"/>
<proteinExistence type="predicted"/>
<organism evidence="1">
    <name type="scientific">uncultured Chloroflexia bacterium</name>
    <dbReference type="NCBI Taxonomy" id="1672391"/>
    <lineage>
        <taxon>Bacteria</taxon>
        <taxon>Bacillati</taxon>
        <taxon>Chloroflexota</taxon>
        <taxon>Chloroflexia</taxon>
        <taxon>environmental samples</taxon>
    </lineage>
</organism>
<sequence>MLNLYSPSNDVAVYTRWSVTCDHENILETTATGGNKGTRSRL</sequence>
<protein>
    <submittedName>
        <fullName evidence="1">Uncharacterized protein</fullName>
    </submittedName>
</protein>